<feature type="compositionally biased region" description="Low complexity" evidence="1">
    <location>
        <begin position="1"/>
        <end position="12"/>
    </location>
</feature>
<proteinExistence type="predicted"/>
<gene>
    <name evidence="2" type="ORF">PXEA_LOCUS13048</name>
</gene>
<name>A0A448WT47_9PLAT</name>
<feature type="compositionally biased region" description="Low complexity" evidence="1">
    <location>
        <begin position="36"/>
        <end position="50"/>
    </location>
</feature>
<feature type="region of interest" description="Disordered" evidence="1">
    <location>
        <begin position="351"/>
        <end position="391"/>
    </location>
</feature>
<evidence type="ECO:0000313" key="3">
    <source>
        <dbReference type="Proteomes" id="UP000784294"/>
    </source>
</evidence>
<feature type="compositionally biased region" description="Polar residues" evidence="1">
    <location>
        <begin position="13"/>
        <end position="22"/>
    </location>
</feature>
<reference evidence="2" key="1">
    <citation type="submission" date="2018-11" db="EMBL/GenBank/DDBJ databases">
        <authorList>
            <consortium name="Pathogen Informatics"/>
        </authorList>
    </citation>
    <scope>NUCLEOTIDE SEQUENCE</scope>
</reference>
<sequence>AAATQTTTVTATDRSNSASPTRRQPHQDAFHSFAYRQLLNNQRQPNQRLNSAPIWPPPDPPQPQFSNSPFFSLVVEASPPVASAWPLLGLTTHDYPRHGGHDVSASTSLPPPTGASNPDVFWPPLPTLSRHFRPPLLMLATTAAATTTTNAATTTTSTTSTSTIGCRTRPISPPPDLGRARARAAVNTHFISQLPEEQAIAFDSSALRTAASLDSVASEQTRPVVMSTHAASALPEIRAPPGQASPRDGSPWLLSANQTVPRITISLTETSMPEQMVMQTWRPPPILSVAPTPPDESCLFFGLVQPEHFSRERRFVQAHRPDSSYALSDSNSDASEAVAFLVQDSNARPGRRLLQPVGLPRGHAMPLNRGPSASGEAEEADDGQPAQETETATVWQQILEADEPSEGITAGYLALILTALLDSRMLEYESLEGGEEEEEEEDS</sequence>
<feature type="region of interest" description="Disordered" evidence="1">
    <location>
        <begin position="148"/>
        <end position="176"/>
    </location>
</feature>
<feature type="region of interest" description="Disordered" evidence="1">
    <location>
        <begin position="99"/>
        <end position="118"/>
    </location>
</feature>
<dbReference type="Proteomes" id="UP000784294">
    <property type="component" value="Unassembled WGS sequence"/>
</dbReference>
<protein>
    <submittedName>
        <fullName evidence="2">Uncharacterized protein</fullName>
    </submittedName>
</protein>
<keyword evidence="3" id="KW-1185">Reference proteome</keyword>
<feature type="non-terminal residue" evidence="2">
    <location>
        <position position="1"/>
    </location>
</feature>
<feature type="compositionally biased region" description="Low complexity" evidence="1">
    <location>
        <begin position="148"/>
        <end position="163"/>
    </location>
</feature>
<feature type="region of interest" description="Disordered" evidence="1">
    <location>
        <begin position="1"/>
        <end position="68"/>
    </location>
</feature>
<feature type="compositionally biased region" description="Pro residues" evidence="1">
    <location>
        <begin position="54"/>
        <end position="63"/>
    </location>
</feature>
<comment type="caution">
    <text evidence="2">The sequence shown here is derived from an EMBL/GenBank/DDBJ whole genome shotgun (WGS) entry which is preliminary data.</text>
</comment>
<evidence type="ECO:0000256" key="1">
    <source>
        <dbReference type="SAM" id="MobiDB-lite"/>
    </source>
</evidence>
<dbReference type="AlphaFoldDB" id="A0A448WT47"/>
<evidence type="ECO:0000313" key="2">
    <source>
        <dbReference type="EMBL" id="VEL19608.1"/>
    </source>
</evidence>
<organism evidence="2 3">
    <name type="scientific">Protopolystoma xenopodis</name>
    <dbReference type="NCBI Taxonomy" id="117903"/>
    <lineage>
        <taxon>Eukaryota</taxon>
        <taxon>Metazoa</taxon>
        <taxon>Spiralia</taxon>
        <taxon>Lophotrochozoa</taxon>
        <taxon>Platyhelminthes</taxon>
        <taxon>Monogenea</taxon>
        <taxon>Polyopisthocotylea</taxon>
        <taxon>Polystomatidea</taxon>
        <taxon>Polystomatidae</taxon>
        <taxon>Protopolystoma</taxon>
    </lineage>
</organism>
<accession>A0A448WT47</accession>
<dbReference type="EMBL" id="CAAALY010042336">
    <property type="protein sequence ID" value="VEL19608.1"/>
    <property type="molecule type" value="Genomic_DNA"/>
</dbReference>